<name>A0A9X2I0R7_9GAMM</name>
<evidence type="ECO:0000313" key="2">
    <source>
        <dbReference type="EMBL" id="MCP8898086.1"/>
    </source>
</evidence>
<dbReference type="PROSITE" id="PS51257">
    <property type="entry name" value="PROKAR_LIPOPROTEIN"/>
    <property type="match status" value="1"/>
</dbReference>
<protein>
    <submittedName>
        <fullName evidence="2">DUF2845 domain-containing protein</fullName>
    </submittedName>
</protein>
<accession>A0A9X2I0R7</accession>
<feature type="chain" id="PRO_5040784262" evidence="1">
    <location>
        <begin position="23"/>
        <end position="183"/>
    </location>
</feature>
<reference evidence="2" key="1">
    <citation type="submission" date="2022-05" db="EMBL/GenBank/DDBJ databases">
        <authorList>
            <person name="Sun H.-N."/>
        </authorList>
    </citation>
    <scope>NUCLEOTIDE SEQUENCE</scope>
    <source>
        <strain evidence="2">HB14</strain>
    </source>
</reference>
<feature type="signal peptide" evidence="1">
    <location>
        <begin position="1"/>
        <end position="22"/>
    </location>
</feature>
<keyword evidence="1" id="KW-0732">Signal</keyword>
<proteinExistence type="predicted"/>
<comment type="caution">
    <text evidence="2">The sequence shown here is derived from an EMBL/GenBank/DDBJ whole genome shotgun (WGS) entry which is preliminary data.</text>
</comment>
<dbReference type="RefSeq" id="WP_253966376.1">
    <property type="nucleotide sequence ID" value="NZ_JAMFTH010000001.1"/>
</dbReference>
<dbReference type="EMBL" id="JAMFTH010000001">
    <property type="protein sequence ID" value="MCP8898086.1"/>
    <property type="molecule type" value="Genomic_DNA"/>
</dbReference>
<dbReference type="AlphaFoldDB" id="A0A9X2I0R7"/>
<evidence type="ECO:0000256" key="1">
    <source>
        <dbReference type="SAM" id="SignalP"/>
    </source>
</evidence>
<keyword evidence="3" id="KW-1185">Reference proteome</keyword>
<dbReference type="Proteomes" id="UP001139319">
    <property type="component" value="Unassembled WGS sequence"/>
</dbReference>
<gene>
    <name evidence="2" type="ORF">M6D89_02100</name>
</gene>
<organism evidence="2 3">
    <name type="scientific">Gilvimarinus xylanilyticus</name>
    <dbReference type="NCBI Taxonomy" id="2944139"/>
    <lineage>
        <taxon>Bacteria</taxon>
        <taxon>Pseudomonadati</taxon>
        <taxon>Pseudomonadota</taxon>
        <taxon>Gammaproteobacteria</taxon>
        <taxon>Cellvibrionales</taxon>
        <taxon>Cellvibrionaceae</taxon>
        <taxon>Gilvimarinus</taxon>
    </lineage>
</organism>
<evidence type="ECO:0000313" key="3">
    <source>
        <dbReference type="Proteomes" id="UP001139319"/>
    </source>
</evidence>
<reference evidence="2" key="2">
    <citation type="submission" date="2023-01" db="EMBL/GenBank/DDBJ databases">
        <title>Gilvimarinus xylanilyticus HB14 isolated from Caulerpa lentillifera aquaculture base in Hainan, China.</title>
        <authorList>
            <person name="Zhang Y.-J."/>
        </authorList>
    </citation>
    <scope>NUCLEOTIDE SEQUENCE</scope>
    <source>
        <strain evidence="2">HB14</strain>
    </source>
</reference>
<sequence>MKGFIGWLGFGLLALLVGCSSGAPKELAGSEGQTFYTQLNMWVYKDQHQTVNYGVDRLIPVNTAVKVRDIGGEDVEFSLLENGRELTLVNIEKYTREEMGEIFKRYFGRDTVSLDSFSAAEREAIAEGKVEVGMSKEAVLMARGYPPAHETYSIDDDQWKYWTSRFNTKIVYFENGKVSRIKD</sequence>